<comment type="caution">
    <text evidence="1">The sequence shown here is derived from an EMBL/GenBank/DDBJ whole genome shotgun (WGS) entry which is preliminary data.</text>
</comment>
<dbReference type="AlphaFoldDB" id="G4TIJ9"/>
<accession>G4TIJ9</accession>
<evidence type="ECO:0000313" key="1">
    <source>
        <dbReference type="EMBL" id="CCA71143.1"/>
    </source>
</evidence>
<reference evidence="1 2" key="1">
    <citation type="journal article" date="2011" name="PLoS Pathog.">
        <title>Endophytic Life Strategies Decoded by Genome and Transcriptome Analyses of the Mutualistic Root Symbiont Piriformospora indica.</title>
        <authorList>
            <person name="Zuccaro A."/>
            <person name="Lahrmann U."/>
            <person name="Guldener U."/>
            <person name="Langen G."/>
            <person name="Pfiffi S."/>
            <person name="Biedenkopf D."/>
            <person name="Wong P."/>
            <person name="Samans B."/>
            <person name="Grimm C."/>
            <person name="Basiewicz M."/>
            <person name="Murat C."/>
            <person name="Martin F."/>
            <person name="Kogel K.H."/>
        </authorList>
    </citation>
    <scope>NUCLEOTIDE SEQUENCE [LARGE SCALE GENOMIC DNA]</scope>
    <source>
        <strain evidence="1 2">DSM 11827</strain>
    </source>
</reference>
<dbReference type="InParanoid" id="G4TIJ9"/>
<dbReference type="EMBL" id="CAFZ01000107">
    <property type="protein sequence ID" value="CCA71143.1"/>
    <property type="molecule type" value="Genomic_DNA"/>
</dbReference>
<sequence>MTRVQRLSAAVALHSKEVKNGDSQLWRSPWKDALSSETKFGSASKFRFLQIFWKCRFVLLASAAPPPVVRVQRGQRSMAPPPPGYPMFSIANRNQFVLLELHHRGRLED</sequence>
<protein>
    <submittedName>
        <fullName evidence="1">Uncharacterized protein</fullName>
    </submittedName>
</protein>
<organism evidence="1 2">
    <name type="scientific">Serendipita indica (strain DSM 11827)</name>
    <name type="common">Root endophyte fungus</name>
    <name type="synonym">Piriformospora indica</name>
    <dbReference type="NCBI Taxonomy" id="1109443"/>
    <lineage>
        <taxon>Eukaryota</taxon>
        <taxon>Fungi</taxon>
        <taxon>Dikarya</taxon>
        <taxon>Basidiomycota</taxon>
        <taxon>Agaricomycotina</taxon>
        <taxon>Agaricomycetes</taxon>
        <taxon>Sebacinales</taxon>
        <taxon>Serendipitaceae</taxon>
        <taxon>Serendipita</taxon>
    </lineage>
</organism>
<gene>
    <name evidence="1" type="ORF">PIIN_05078</name>
</gene>
<dbReference type="HOGENOM" id="CLU_2184983_0_0_1"/>
<keyword evidence="2" id="KW-1185">Reference proteome</keyword>
<name>G4TIJ9_SERID</name>
<dbReference type="Proteomes" id="UP000007148">
    <property type="component" value="Unassembled WGS sequence"/>
</dbReference>
<evidence type="ECO:0000313" key="2">
    <source>
        <dbReference type="Proteomes" id="UP000007148"/>
    </source>
</evidence>
<proteinExistence type="predicted"/>